<dbReference type="InterPro" id="IPR047111">
    <property type="entry name" value="YbaP-like"/>
</dbReference>
<protein>
    <recommendedName>
        <fullName evidence="2">TraB/GumN family protein</fullName>
    </recommendedName>
</protein>
<dbReference type="InterPro" id="IPR002816">
    <property type="entry name" value="TraB/PrgY/GumN_fam"/>
</dbReference>
<dbReference type="PANTHER" id="PTHR40590:SF1">
    <property type="entry name" value="CYTOPLASMIC PROTEIN"/>
    <property type="match status" value="1"/>
</dbReference>
<accession>A0A160TR75</accession>
<sequence>MKMLGKLIAPLMLLLAAPACAQPAPNPTPVAAAGKAAVRKADPALWVIRDKDTTIYLFGTIHVLKPGLSWFDGGVKKAFDASSQVVLELVMPDAAAMQALVTSKGMARDGIALTQRLPEAKRPVLGKALTDLGLPATAFDSMEPWYAATNLSLLPLMKKGYDVTNGPEQSITKAAAAQGKPVIGLETAEEQLNFFDSLSMPAQVAFLSNTIDELPKLDATMTSMVDSWARGDPDALGKTLNEDLNASPEVKKVLLVDRNKRWAYWISQRMKQPGVVFIAVGAGHLAGKDSVQEQLKGYRLNAKRVKY</sequence>
<reference evidence="1" key="1">
    <citation type="submission" date="2015-10" db="EMBL/GenBank/DDBJ databases">
        <authorList>
            <person name="Gilbert D.G."/>
        </authorList>
    </citation>
    <scope>NUCLEOTIDE SEQUENCE</scope>
</reference>
<dbReference type="EMBL" id="CZQE01000356">
    <property type="protein sequence ID" value="CUS46309.1"/>
    <property type="molecule type" value="Genomic_DNA"/>
</dbReference>
<evidence type="ECO:0008006" key="2">
    <source>
        <dbReference type="Google" id="ProtNLM"/>
    </source>
</evidence>
<evidence type="ECO:0000313" key="1">
    <source>
        <dbReference type="EMBL" id="CUS46309.1"/>
    </source>
</evidence>
<organism evidence="1">
    <name type="scientific">hydrothermal vent metagenome</name>
    <dbReference type="NCBI Taxonomy" id="652676"/>
    <lineage>
        <taxon>unclassified sequences</taxon>
        <taxon>metagenomes</taxon>
        <taxon>ecological metagenomes</taxon>
    </lineage>
</organism>
<dbReference type="AlphaFoldDB" id="A0A160TR75"/>
<dbReference type="PANTHER" id="PTHR40590">
    <property type="entry name" value="CYTOPLASMIC PROTEIN-RELATED"/>
    <property type="match status" value="1"/>
</dbReference>
<dbReference type="Pfam" id="PF01963">
    <property type="entry name" value="TraB_PrgY_gumN"/>
    <property type="match status" value="1"/>
</dbReference>
<proteinExistence type="predicted"/>
<name>A0A160TR75_9ZZZZ</name>
<dbReference type="CDD" id="cd14789">
    <property type="entry name" value="Tiki"/>
    <property type="match status" value="1"/>
</dbReference>
<gene>
    <name evidence="1" type="ORF">MGWOODY_Smn1957</name>
</gene>